<reference evidence="3 4" key="1">
    <citation type="submission" date="2022-01" db="EMBL/GenBank/DDBJ databases">
        <title>Labilibaculum sp. nov, a marine bacterium isolated from Antarctica.</title>
        <authorList>
            <person name="Dai W."/>
        </authorList>
    </citation>
    <scope>NUCLEOTIDE SEQUENCE [LARGE SCALE GENOMIC DNA]</scope>
    <source>
        <strain evidence="3 4">DW002</strain>
    </source>
</reference>
<keyword evidence="4" id="KW-1185">Reference proteome</keyword>
<evidence type="ECO:0000313" key="3">
    <source>
        <dbReference type="EMBL" id="MDE5417081.1"/>
    </source>
</evidence>
<dbReference type="GO" id="GO:0016787">
    <property type="term" value="F:hydrolase activity"/>
    <property type="evidence" value="ECO:0007669"/>
    <property type="project" value="UniProtKB-KW"/>
</dbReference>
<keyword evidence="3" id="KW-0378">Hydrolase</keyword>
<dbReference type="PROSITE" id="PS51257">
    <property type="entry name" value="PROKAR_LIPOPROTEIN"/>
    <property type="match status" value="1"/>
</dbReference>
<sequence>MRNLFILFTLIILGSSCQNSEQDKQPKILQDFIQNGSKSILPDFSYAGYEYGEKEIPNSDAIVFDVSEYGAIPNDNIDDTKSIQAAIDAAGANQGGIVFFPPGTFHVNMDTTKLDIIRINYSNIVMRGSGSNSTGTTIFSGSATTQAANNSPWLSPFVFHTGLNLFGTDRFYSIDEEPVFAQLTADLLKGEAILQLEKTDGLKSGNILLIAMSNTTDDGDLMKNLMDPLEYDPFQTSYINAGRDRKSSFQWSVEIDKVINNKEVLLKQPSRRDIKTKFNARVAIMPMLRNIGIENFRFDCAYKGGYGHHKTREHDYGWGAICMHRVSHAWVRNIDINNYTQNTHLVNSRNVTISNISMSGLNGHYGPKMYHSNDNLVQDITINALYTHGPGLEGASFGNVYRNIQLAHPSPIDLHGIGGPDFCPPMYNLYENISNLTKLGGGGATTNIPHAGEYNTFWGLQLASFNDDDFNELFYSWIWRDAKRFNNEFHIDCHKQYLRSIMVGIHNPNKELSIEHKTEDRNDEWIYVEGLNQNMNLPSLYETQLKLRLNK</sequence>
<comment type="caution">
    <text evidence="3">The sequence shown here is derived from an EMBL/GenBank/DDBJ whole genome shotgun (WGS) entry which is preliminary data.</text>
</comment>
<dbReference type="Gene3D" id="2.160.20.10">
    <property type="entry name" value="Single-stranded right-handed beta-helix, Pectin lyase-like"/>
    <property type="match status" value="2"/>
</dbReference>
<name>A0ABT5VNS2_9BACT</name>
<dbReference type="Proteomes" id="UP001528920">
    <property type="component" value="Unassembled WGS sequence"/>
</dbReference>
<dbReference type="InterPro" id="IPR032532">
    <property type="entry name" value="DUF4955"/>
</dbReference>
<gene>
    <name evidence="3" type="ORF">L3049_03595</name>
</gene>
<feature type="domain" description="DUF4955" evidence="2">
    <location>
        <begin position="387"/>
        <end position="551"/>
    </location>
</feature>
<evidence type="ECO:0000259" key="2">
    <source>
        <dbReference type="Pfam" id="PF16315"/>
    </source>
</evidence>
<dbReference type="InterPro" id="IPR012334">
    <property type="entry name" value="Pectin_lyas_fold"/>
</dbReference>
<dbReference type="Pfam" id="PF16315">
    <property type="entry name" value="DUF4955"/>
    <property type="match status" value="1"/>
</dbReference>
<protein>
    <submittedName>
        <fullName evidence="3">Glycoside hydrolase family 55 protein</fullName>
    </submittedName>
</protein>
<dbReference type="InterPro" id="IPR011050">
    <property type="entry name" value="Pectin_lyase_fold/virulence"/>
</dbReference>
<evidence type="ECO:0000259" key="1">
    <source>
        <dbReference type="Pfam" id="PF12708"/>
    </source>
</evidence>
<accession>A0ABT5VNS2</accession>
<dbReference type="SUPFAM" id="SSF51126">
    <property type="entry name" value="Pectin lyase-like"/>
    <property type="match status" value="1"/>
</dbReference>
<feature type="domain" description="Rhamnogalacturonase A/B/Epimerase-like pectate lyase" evidence="1">
    <location>
        <begin position="64"/>
        <end position="145"/>
    </location>
</feature>
<dbReference type="Pfam" id="PF12708">
    <property type="entry name" value="Pect-lyase_RHGA_epim"/>
    <property type="match status" value="1"/>
</dbReference>
<organism evidence="3 4">
    <name type="scientific">Paralabilibaculum antarcticum</name>
    <dbReference type="NCBI Taxonomy" id="2912572"/>
    <lineage>
        <taxon>Bacteria</taxon>
        <taxon>Pseudomonadati</taxon>
        <taxon>Bacteroidota</taxon>
        <taxon>Bacteroidia</taxon>
        <taxon>Marinilabiliales</taxon>
        <taxon>Marinifilaceae</taxon>
        <taxon>Paralabilibaculum</taxon>
    </lineage>
</organism>
<dbReference type="RefSeq" id="WP_275108419.1">
    <property type="nucleotide sequence ID" value="NZ_JAKJSC010000001.1"/>
</dbReference>
<evidence type="ECO:0000313" key="4">
    <source>
        <dbReference type="Proteomes" id="UP001528920"/>
    </source>
</evidence>
<dbReference type="EMBL" id="JAKJSC010000001">
    <property type="protein sequence ID" value="MDE5417081.1"/>
    <property type="molecule type" value="Genomic_DNA"/>
</dbReference>
<proteinExistence type="predicted"/>
<dbReference type="InterPro" id="IPR024535">
    <property type="entry name" value="RHGA/B-epi-like_pectate_lyase"/>
</dbReference>